<feature type="region of interest" description="Disordered" evidence="1">
    <location>
        <begin position="1"/>
        <end position="32"/>
    </location>
</feature>
<name>A0A9W7LDX8_9STRA</name>
<evidence type="ECO:0000256" key="1">
    <source>
        <dbReference type="SAM" id="MobiDB-lite"/>
    </source>
</evidence>
<evidence type="ECO:0000313" key="2">
    <source>
        <dbReference type="EMBL" id="GMI46241.1"/>
    </source>
</evidence>
<protein>
    <submittedName>
        <fullName evidence="2">Uncharacterized protein</fullName>
    </submittedName>
</protein>
<dbReference type="EMBL" id="BRYA01000289">
    <property type="protein sequence ID" value="GMI46241.1"/>
    <property type="molecule type" value="Genomic_DNA"/>
</dbReference>
<dbReference type="Proteomes" id="UP001165065">
    <property type="component" value="Unassembled WGS sequence"/>
</dbReference>
<evidence type="ECO:0000313" key="3">
    <source>
        <dbReference type="Proteomes" id="UP001165065"/>
    </source>
</evidence>
<dbReference type="OrthoDB" id="10356222at2759"/>
<comment type="caution">
    <text evidence="2">The sequence shown here is derived from an EMBL/GenBank/DDBJ whole genome shotgun (WGS) entry which is preliminary data.</text>
</comment>
<keyword evidence="3" id="KW-1185">Reference proteome</keyword>
<dbReference type="AlphaFoldDB" id="A0A9W7LDX8"/>
<proteinExistence type="predicted"/>
<accession>A0A9W7LDX8</accession>
<reference evidence="3" key="1">
    <citation type="journal article" date="2023" name="Commun. Biol.">
        <title>Genome analysis of Parmales, the sister group of diatoms, reveals the evolutionary specialization of diatoms from phago-mixotrophs to photoautotrophs.</title>
        <authorList>
            <person name="Ban H."/>
            <person name="Sato S."/>
            <person name="Yoshikawa S."/>
            <person name="Yamada K."/>
            <person name="Nakamura Y."/>
            <person name="Ichinomiya M."/>
            <person name="Sato N."/>
            <person name="Blanc-Mathieu R."/>
            <person name="Endo H."/>
            <person name="Kuwata A."/>
            <person name="Ogata H."/>
        </authorList>
    </citation>
    <scope>NUCLEOTIDE SEQUENCE [LARGE SCALE GENOMIC DNA]</scope>
</reference>
<sequence length="351" mass="38780">MATNSPLRAPSMSKKNKTDVKRGVKAASKVKVKQGRKRNSLLDMATEWMKVNPGATLQESLLAAGFNAVDANSKNYRDQLSRRLRNDRRAEEEGVLEKDEFVQKVKSMWEKKKEEFLSEIMAIGGSLTEVQSNALGQFLGDDLKEGLKTLVSVPGLNAKVTEVEIPLPPPPAKATLAQVTSEQKTSEEEAVGILDGLKNLNRTNSATGIEQQAVMGRRKGSIDFTVPTVDGVAQEWTVLGNVQAPCVWDNHHRHMHKFGNCTLAHTAKKHCPPGAEPHVDFVIQDGDKTIIECYQNVQGKTDNHYSALCECHSTVQNCFGHNVDLLPELLDPSLVDMAHFFDFDVEDFSTT</sequence>
<gene>
    <name evidence="2" type="ORF">TrCOL_g285</name>
</gene>
<organism evidence="2 3">
    <name type="scientific">Triparma columacea</name>
    <dbReference type="NCBI Taxonomy" id="722753"/>
    <lineage>
        <taxon>Eukaryota</taxon>
        <taxon>Sar</taxon>
        <taxon>Stramenopiles</taxon>
        <taxon>Ochrophyta</taxon>
        <taxon>Bolidophyceae</taxon>
        <taxon>Parmales</taxon>
        <taxon>Triparmaceae</taxon>
        <taxon>Triparma</taxon>
    </lineage>
</organism>